<dbReference type="Pfam" id="PF13439">
    <property type="entry name" value="Glyco_transf_4"/>
    <property type="match status" value="1"/>
</dbReference>
<organism evidence="3 4">
    <name type="scientific">Deinococcus cellulosilyticus (strain DSM 18568 / NBRC 106333 / KACC 11606 / 5516J-15)</name>
    <dbReference type="NCBI Taxonomy" id="1223518"/>
    <lineage>
        <taxon>Bacteria</taxon>
        <taxon>Thermotogati</taxon>
        <taxon>Deinococcota</taxon>
        <taxon>Deinococci</taxon>
        <taxon>Deinococcales</taxon>
        <taxon>Deinococcaceae</taxon>
        <taxon>Deinococcus</taxon>
    </lineage>
</organism>
<dbReference type="Gene3D" id="3.40.50.2000">
    <property type="entry name" value="Glycogen Phosphorylase B"/>
    <property type="match status" value="2"/>
</dbReference>
<keyword evidence="4" id="KW-1185">Reference proteome</keyword>
<accession>A0A511MYZ1</accession>
<name>A0A511MYZ1_DEIC1</name>
<dbReference type="OrthoDB" id="9802525at2"/>
<dbReference type="Proteomes" id="UP000321306">
    <property type="component" value="Unassembled WGS sequence"/>
</dbReference>
<dbReference type="RefSeq" id="WP_146882828.1">
    <property type="nucleotide sequence ID" value="NZ_BJXB01000003.1"/>
</dbReference>
<dbReference type="InterPro" id="IPR050194">
    <property type="entry name" value="Glycosyltransferase_grp1"/>
</dbReference>
<feature type="domain" description="Glycosyltransferase subfamily 4-like N-terminal" evidence="2">
    <location>
        <begin position="22"/>
        <end position="215"/>
    </location>
</feature>
<evidence type="ECO:0000313" key="4">
    <source>
        <dbReference type="Proteomes" id="UP000321306"/>
    </source>
</evidence>
<dbReference type="PANTHER" id="PTHR45947:SF3">
    <property type="entry name" value="SULFOQUINOVOSYL TRANSFERASE SQD2"/>
    <property type="match status" value="1"/>
</dbReference>
<dbReference type="AlphaFoldDB" id="A0A511MYZ1"/>
<dbReference type="EMBL" id="BJXB01000003">
    <property type="protein sequence ID" value="GEM45367.1"/>
    <property type="molecule type" value="Genomic_DNA"/>
</dbReference>
<dbReference type="Pfam" id="PF00534">
    <property type="entry name" value="Glycos_transf_1"/>
    <property type="match status" value="1"/>
</dbReference>
<proteinExistence type="predicted"/>
<evidence type="ECO:0000313" key="3">
    <source>
        <dbReference type="EMBL" id="GEM45367.1"/>
    </source>
</evidence>
<protein>
    <submittedName>
        <fullName evidence="3">Glycosyl transferase</fullName>
    </submittedName>
</protein>
<dbReference type="SUPFAM" id="SSF53756">
    <property type="entry name" value="UDP-Glycosyltransferase/glycogen phosphorylase"/>
    <property type="match status" value="1"/>
</dbReference>
<evidence type="ECO:0000259" key="1">
    <source>
        <dbReference type="Pfam" id="PF00534"/>
    </source>
</evidence>
<dbReference type="InterPro" id="IPR028098">
    <property type="entry name" value="Glyco_trans_4-like_N"/>
</dbReference>
<gene>
    <name evidence="3" type="ORF">DC3_10020</name>
</gene>
<dbReference type="GO" id="GO:0016757">
    <property type="term" value="F:glycosyltransferase activity"/>
    <property type="evidence" value="ECO:0007669"/>
    <property type="project" value="InterPro"/>
</dbReference>
<dbReference type="InterPro" id="IPR001296">
    <property type="entry name" value="Glyco_trans_1"/>
</dbReference>
<keyword evidence="3" id="KW-0808">Transferase</keyword>
<comment type="caution">
    <text evidence="3">The sequence shown here is derived from an EMBL/GenBank/DDBJ whole genome shotgun (WGS) entry which is preliminary data.</text>
</comment>
<evidence type="ECO:0000259" key="2">
    <source>
        <dbReference type="Pfam" id="PF13439"/>
    </source>
</evidence>
<sequence>MTRYLKNKLSVGLFTDAYTPSINGVVSSVRGLAETLREQGHQVTIVAPRHPEQQEEVDVIRIRSTTYRPIPEHRMALLPSPRKLRLMQARRFDVIHTHGNGPLPVMGLVLARTWETALLHTYHTRMQDYLHYYPWYPTLSRLAGPDHWYMNESRSKLIRKRIDAGTAMFAERFDVWFANRCHYLITPTSVIKNELLDAGVKTPIAVVPNGIPIARLRTPRLDPLPHLPKGERMLTISRLGKEKSVDFLLEHLAPLLRERVNSRLIIVGDGPERHALEAQAEHLGVGRQVVFTGYVKPAQVADYYQHADVFVFASVTETQGMVALEAQACGLPVVARAGGGVTTTIEHGKTGYLVDPEHPEAFRARVEDVLEAGKPTFAAELTRWVDAEGSLETMAKRILMCYELALTRMYDPPRISLDTK</sequence>
<dbReference type="PANTHER" id="PTHR45947">
    <property type="entry name" value="SULFOQUINOVOSYL TRANSFERASE SQD2"/>
    <property type="match status" value="1"/>
</dbReference>
<feature type="domain" description="Glycosyl transferase family 1" evidence="1">
    <location>
        <begin position="229"/>
        <end position="373"/>
    </location>
</feature>
<reference evidence="3 4" key="1">
    <citation type="submission" date="2019-07" db="EMBL/GenBank/DDBJ databases">
        <title>Whole genome shotgun sequence of Deinococcus cellulosilyticus NBRC 106333.</title>
        <authorList>
            <person name="Hosoyama A."/>
            <person name="Uohara A."/>
            <person name="Ohji S."/>
            <person name="Ichikawa N."/>
        </authorList>
    </citation>
    <scope>NUCLEOTIDE SEQUENCE [LARGE SCALE GENOMIC DNA]</scope>
    <source>
        <strain evidence="3 4">NBRC 106333</strain>
    </source>
</reference>